<accession>A0ABM6LK25</accession>
<dbReference type="EMBL" id="CP021920">
    <property type="protein sequence ID" value="ASB89705.1"/>
    <property type="molecule type" value="Genomic_DNA"/>
</dbReference>
<dbReference type="SUPFAM" id="SSF50346">
    <property type="entry name" value="PRC-barrel domain"/>
    <property type="match status" value="1"/>
</dbReference>
<dbReference type="Gene3D" id="2.30.30.240">
    <property type="entry name" value="PRC-barrel domain"/>
    <property type="match status" value="1"/>
</dbReference>
<dbReference type="Proteomes" id="UP000196877">
    <property type="component" value="Chromosome"/>
</dbReference>
<evidence type="ECO:0000313" key="3">
    <source>
        <dbReference type="Proteomes" id="UP000196877"/>
    </source>
</evidence>
<protein>
    <recommendedName>
        <fullName evidence="1">PRC-barrel domain-containing protein</fullName>
    </recommendedName>
</protein>
<organism evidence="2 3">
    <name type="scientific">Bacillus sonorensis</name>
    <dbReference type="NCBI Taxonomy" id="119858"/>
    <lineage>
        <taxon>Bacteria</taxon>
        <taxon>Bacillati</taxon>
        <taxon>Bacillota</taxon>
        <taxon>Bacilli</taxon>
        <taxon>Bacillales</taxon>
        <taxon>Bacillaceae</taxon>
        <taxon>Bacillus</taxon>
    </lineage>
</organism>
<gene>
    <name evidence="2" type="ORF">S101395_03198</name>
</gene>
<dbReference type="PANTHER" id="PTHR40061">
    <property type="entry name" value="SPORULATION PROTEIN YLMC-RELATED"/>
    <property type="match status" value="1"/>
</dbReference>
<dbReference type="NCBIfam" id="TIGR02888">
    <property type="entry name" value="spore_YlmC_YmxH"/>
    <property type="match status" value="1"/>
</dbReference>
<dbReference type="Pfam" id="PF05239">
    <property type="entry name" value="PRC"/>
    <property type="match status" value="1"/>
</dbReference>
<dbReference type="InterPro" id="IPR011033">
    <property type="entry name" value="PRC_barrel-like_sf"/>
</dbReference>
<reference evidence="2 3" key="1">
    <citation type="submission" date="2017-06" db="EMBL/GenBank/DDBJ databases">
        <title>Genome sequence of Bacillus sonorensis strain SRCM101395.</title>
        <authorList>
            <person name="Cho S.H."/>
        </authorList>
    </citation>
    <scope>NUCLEOTIDE SEQUENCE [LARGE SCALE GENOMIC DNA]</scope>
    <source>
        <strain evidence="2 3">SRCM101395</strain>
    </source>
</reference>
<dbReference type="InterPro" id="IPR014238">
    <property type="entry name" value="Spore_YlmC/YmxH"/>
</dbReference>
<feature type="domain" description="PRC-barrel" evidence="1">
    <location>
        <begin position="21"/>
        <end position="96"/>
    </location>
</feature>
<evidence type="ECO:0000259" key="1">
    <source>
        <dbReference type="Pfam" id="PF05239"/>
    </source>
</evidence>
<proteinExistence type="predicted"/>
<evidence type="ECO:0000313" key="2">
    <source>
        <dbReference type="EMBL" id="ASB89705.1"/>
    </source>
</evidence>
<keyword evidence="3" id="KW-1185">Reference proteome</keyword>
<name>A0ABM6LK25_9BACI</name>
<sequence length="98" mass="10833">MRDCLSYNHKRTVEQGGVPNNMMNISDFQVKDVVNVSNGKRLGSIGDIDINVTTGKIQAIVIGGTGRIFGFFGKEEEIVIPWRNIVKIGEDVILVRLS</sequence>
<dbReference type="InterPro" id="IPR027275">
    <property type="entry name" value="PRC-brl_dom"/>
</dbReference>
<dbReference type="PANTHER" id="PTHR40061:SF1">
    <property type="entry name" value="SPORULATION PROTEIN YLMC-RELATED"/>
    <property type="match status" value="1"/>
</dbReference>